<organism evidence="10 11">
    <name type="scientific">Streptomyces clavuligerus</name>
    <dbReference type="NCBI Taxonomy" id="1901"/>
    <lineage>
        <taxon>Bacteria</taxon>
        <taxon>Bacillati</taxon>
        <taxon>Actinomycetota</taxon>
        <taxon>Actinomycetes</taxon>
        <taxon>Kitasatosporales</taxon>
        <taxon>Streptomycetaceae</taxon>
        <taxon>Streptomyces</taxon>
    </lineage>
</organism>
<dbReference type="GeneID" id="93731373"/>
<dbReference type="PANTHER" id="PTHR36115:SF4">
    <property type="entry name" value="MEMBRANE PROTEIN"/>
    <property type="match status" value="1"/>
</dbReference>
<keyword evidence="2" id="KW-1003">Cell membrane</keyword>
<feature type="compositionally biased region" description="Low complexity" evidence="6">
    <location>
        <begin position="465"/>
        <end position="490"/>
    </location>
</feature>
<dbReference type="InterPro" id="IPR018929">
    <property type="entry name" value="DUF2510"/>
</dbReference>
<evidence type="ECO:0000256" key="2">
    <source>
        <dbReference type="ARBA" id="ARBA00022475"/>
    </source>
</evidence>
<keyword evidence="3 7" id="KW-0812">Transmembrane</keyword>
<name>E2Q568_STRCL</name>
<feature type="compositionally biased region" description="Basic and acidic residues" evidence="6">
    <location>
        <begin position="403"/>
        <end position="441"/>
    </location>
</feature>
<proteinExistence type="predicted"/>
<dbReference type="eggNOG" id="COG1714">
    <property type="taxonomic scope" value="Bacteria"/>
</dbReference>
<feature type="transmembrane region" description="Helical" evidence="7">
    <location>
        <begin position="658"/>
        <end position="679"/>
    </location>
</feature>
<evidence type="ECO:0000256" key="5">
    <source>
        <dbReference type="ARBA" id="ARBA00023136"/>
    </source>
</evidence>
<dbReference type="InterPro" id="IPR010432">
    <property type="entry name" value="RDD"/>
</dbReference>
<dbReference type="OrthoDB" id="4207282at2"/>
<evidence type="ECO:0000256" key="7">
    <source>
        <dbReference type="SAM" id="Phobius"/>
    </source>
</evidence>
<dbReference type="Pfam" id="PF06271">
    <property type="entry name" value="RDD"/>
    <property type="match status" value="1"/>
</dbReference>
<dbReference type="STRING" id="1901.BB341_18145"/>
<evidence type="ECO:0000256" key="4">
    <source>
        <dbReference type="ARBA" id="ARBA00022989"/>
    </source>
</evidence>
<dbReference type="InterPro" id="IPR051791">
    <property type="entry name" value="Pra-immunoreactive"/>
</dbReference>
<feature type="transmembrane region" description="Helical" evidence="7">
    <location>
        <begin position="595"/>
        <end position="619"/>
    </location>
</feature>
<dbReference type="AlphaFoldDB" id="E2Q568"/>
<sequence>MSAPTPAGDGESPTPGYYPDPSIPHYIRYWNGAAWVPGSSRPAPKAGESTPPLPGRGGRGQQRQPAAGRGHRAPEPSAAAGPGRIEETGPVFLDEEPPDRPDPLGPLDGRDGAGGPERHEPATAWRADASRQTGFGGEHDRRVSWNGSPHNAGRTPFPGPVDGPPPDGPGSTAGPGGSRGADGPGGTGGHADHGNPGGLSGLGALEASGGPHGAGAGQGGSVTSGGPPPYGAHDGYGANAVHDGYGASAVDGGHGARPADGEHGGYSAHSPHGSPAPQGRRTVQDSRALQDRPGPGGAAGHGNTSADRPREGSPPMAAGPPGADPFRVLRPPSTTAGRPRETAPRLPAQSGGESAVRPVGTTAVGDGPRPEGTLPIRPLRPRTGAEPPTDSTLTIRALRRARAQREQERAEAASRAAREGQAERERTERPRAEHAPADRLPADPPPGDAPPADRHPADRPPPLAPGLAPAGPLSPVPAVRSPAPVAPTRPQLRRPPAVDEAGEAVASWSQQVHRLARGGEPEQPPAEEPFARAARERARVRPAGLGRRFTARLVDSALLGALVAAVAVPVGLRTLQHVDHKIEAARHSGRTVTVWLVDGTTGAHLAVVLGALLIFGFVYEVLPTAWWGRTVGKQLCGVTVLDMGSQRLPSFGASLRRWLTHTLLGLIAIGALGVLWALFDHPWRQCWHDKAARTFVAVRRPSPRGA</sequence>
<dbReference type="PANTHER" id="PTHR36115">
    <property type="entry name" value="PROLINE-RICH ANTIGEN HOMOLOG-RELATED"/>
    <property type="match status" value="1"/>
</dbReference>
<gene>
    <name evidence="10" type="ORF">SCLAV_2036</name>
</gene>
<feature type="compositionally biased region" description="Gly residues" evidence="6">
    <location>
        <begin position="171"/>
        <end position="201"/>
    </location>
</feature>
<dbReference type="GO" id="GO:0005886">
    <property type="term" value="C:plasma membrane"/>
    <property type="evidence" value="ECO:0007669"/>
    <property type="project" value="UniProtKB-SubCell"/>
</dbReference>
<evidence type="ECO:0000259" key="9">
    <source>
        <dbReference type="Pfam" id="PF10708"/>
    </source>
</evidence>
<feature type="transmembrane region" description="Helical" evidence="7">
    <location>
        <begin position="557"/>
        <end position="575"/>
    </location>
</feature>
<accession>E2Q568</accession>
<reference evidence="10 11" key="1">
    <citation type="journal article" date="2010" name="Genome Biol. Evol.">
        <title>The sequence of a 1.8-mb bacterial linear plasmid reveals a rich evolutionary reservoir of secondary metabolic pathways.</title>
        <authorList>
            <person name="Medema M.H."/>
            <person name="Trefzer A."/>
            <person name="Kovalchuk A."/>
            <person name="van den Berg M."/>
            <person name="Mueller U."/>
            <person name="Heijne W."/>
            <person name="Wu L."/>
            <person name="Alam M.T."/>
            <person name="Ronning C.M."/>
            <person name="Nierman W.C."/>
            <person name="Bovenberg R.A.L."/>
            <person name="Breitling R."/>
            <person name="Takano E."/>
        </authorList>
    </citation>
    <scope>NUCLEOTIDE SEQUENCE [LARGE SCALE GENOMIC DNA]</scope>
    <source>
        <strain evidence="11">ATCC 27064 / DSM 738 / JCM 4710 / NBRC 13307 / NCIMB 12785 / NRRL 3585 / VKM Ac-602</strain>
    </source>
</reference>
<feature type="compositionally biased region" description="Gly residues" evidence="6">
    <location>
        <begin position="210"/>
        <end position="223"/>
    </location>
</feature>
<feature type="compositionally biased region" description="Low complexity" evidence="6">
    <location>
        <begin position="313"/>
        <end position="325"/>
    </location>
</feature>
<feature type="domain" description="RDD" evidence="8">
    <location>
        <begin position="543"/>
        <end position="692"/>
    </location>
</feature>
<evidence type="ECO:0000259" key="8">
    <source>
        <dbReference type="Pfam" id="PF06271"/>
    </source>
</evidence>
<dbReference type="KEGG" id="sclf:BB341_18145"/>
<evidence type="ECO:0000313" key="10">
    <source>
        <dbReference type="EMBL" id="EFG07109.1"/>
    </source>
</evidence>
<feature type="compositionally biased region" description="Basic and acidic residues" evidence="6">
    <location>
        <begin position="98"/>
        <end position="121"/>
    </location>
</feature>
<keyword evidence="5 7" id="KW-0472">Membrane</keyword>
<dbReference type="Pfam" id="PF10708">
    <property type="entry name" value="DUF2510"/>
    <property type="match status" value="1"/>
</dbReference>
<feature type="compositionally biased region" description="Pro residues" evidence="6">
    <location>
        <begin position="157"/>
        <end position="168"/>
    </location>
</feature>
<dbReference type="EMBL" id="CM000913">
    <property type="protein sequence ID" value="EFG07109.1"/>
    <property type="molecule type" value="Genomic_DNA"/>
</dbReference>
<evidence type="ECO:0000313" key="11">
    <source>
        <dbReference type="Proteomes" id="UP000002357"/>
    </source>
</evidence>
<feature type="region of interest" description="Disordered" evidence="6">
    <location>
        <begin position="1"/>
        <end position="502"/>
    </location>
</feature>
<evidence type="ECO:0000256" key="6">
    <source>
        <dbReference type="SAM" id="MobiDB-lite"/>
    </source>
</evidence>
<dbReference type="RefSeq" id="WP_003960633.1">
    <property type="nucleotide sequence ID" value="NZ_CM000913.1"/>
</dbReference>
<keyword evidence="4 7" id="KW-1133">Transmembrane helix</keyword>
<dbReference type="Proteomes" id="UP000002357">
    <property type="component" value="Chromosome"/>
</dbReference>
<keyword evidence="11" id="KW-1185">Reference proteome</keyword>
<evidence type="ECO:0000256" key="3">
    <source>
        <dbReference type="ARBA" id="ARBA00022692"/>
    </source>
</evidence>
<feature type="domain" description="DUF2510" evidence="9">
    <location>
        <begin position="15"/>
        <end position="46"/>
    </location>
</feature>
<protein>
    <submittedName>
        <fullName evidence="10">Putative membrane protein</fullName>
    </submittedName>
</protein>
<comment type="subcellular location">
    <subcellularLocation>
        <location evidence="1">Cell membrane</location>
        <topology evidence="1">Multi-pass membrane protein</topology>
    </subcellularLocation>
</comment>
<evidence type="ECO:0000256" key="1">
    <source>
        <dbReference type="ARBA" id="ARBA00004651"/>
    </source>
</evidence>